<dbReference type="AlphaFoldDB" id="A0A2U1E9V3"/>
<dbReference type="Pfam" id="PF13365">
    <property type="entry name" value="Trypsin_2"/>
    <property type="match status" value="1"/>
</dbReference>
<dbReference type="EMBL" id="QEKW01000028">
    <property type="protein sequence ID" value="PVY96728.1"/>
    <property type="molecule type" value="Genomic_DNA"/>
</dbReference>
<reference evidence="2 3" key="1">
    <citation type="submission" date="2018-04" db="EMBL/GenBank/DDBJ databases">
        <title>Genomic Encyclopedia of Type Strains, Phase IV (KMG-IV): sequencing the most valuable type-strain genomes for metagenomic binning, comparative biology and taxonomic classification.</title>
        <authorList>
            <person name="Goeker M."/>
        </authorList>
    </citation>
    <scope>NUCLEOTIDE SEQUENCE [LARGE SCALE GENOMIC DNA]</scope>
    <source>
        <strain evidence="2 3">DSM 45771</strain>
    </source>
</reference>
<name>A0A2U1E9V3_9PSEU</name>
<dbReference type="RefSeq" id="WP_116711289.1">
    <property type="nucleotide sequence ID" value="NZ_QEKW01000028.1"/>
</dbReference>
<dbReference type="OrthoDB" id="73775at2"/>
<comment type="caution">
    <text evidence="2">The sequence shown here is derived from an EMBL/GenBank/DDBJ whole genome shotgun (WGS) entry which is preliminary data.</text>
</comment>
<dbReference type="PANTHER" id="PTHR43019:SF62">
    <property type="entry name" value="SERINE ENDOPROTEASE DEGS"/>
    <property type="match status" value="1"/>
</dbReference>
<evidence type="ECO:0000313" key="3">
    <source>
        <dbReference type="Proteomes" id="UP000245639"/>
    </source>
</evidence>
<dbReference type="PANTHER" id="PTHR43019">
    <property type="entry name" value="SERINE ENDOPROTEASE DEGS"/>
    <property type="match status" value="1"/>
</dbReference>
<dbReference type="SUPFAM" id="SSF50494">
    <property type="entry name" value="Trypsin-like serine proteases"/>
    <property type="match status" value="1"/>
</dbReference>
<feature type="region of interest" description="Disordered" evidence="1">
    <location>
        <begin position="39"/>
        <end position="60"/>
    </location>
</feature>
<dbReference type="InterPro" id="IPR001940">
    <property type="entry name" value="Peptidase_S1C"/>
</dbReference>
<dbReference type="Gene3D" id="2.40.10.120">
    <property type="match status" value="1"/>
</dbReference>
<gene>
    <name evidence="2" type="ORF">C8D89_12837</name>
</gene>
<organism evidence="2 3">
    <name type="scientific">Actinomycetospora cinnamomea</name>
    <dbReference type="NCBI Taxonomy" id="663609"/>
    <lineage>
        <taxon>Bacteria</taxon>
        <taxon>Bacillati</taxon>
        <taxon>Actinomycetota</taxon>
        <taxon>Actinomycetes</taxon>
        <taxon>Pseudonocardiales</taxon>
        <taxon>Pseudonocardiaceae</taxon>
        <taxon>Actinomycetospora</taxon>
    </lineage>
</organism>
<evidence type="ECO:0000313" key="2">
    <source>
        <dbReference type="EMBL" id="PVY96728.1"/>
    </source>
</evidence>
<protein>
    <submittedName>
        <fullName evidence="2">Trypsin-like peptidase</fullName>
    </submittedName>
</protein>
<dbReference type="PRINTS" id="PR00834">
    <property type="entry name" value="PROTEASES2C"/>
</dbReference>
<dbReference type="GO" id="GO:0004252">
    <property type="term" value="F:serine-type endopeptidase activity"/>
    <property type="evidence" value="ECO:0007669"/>
    <property type="project" value="InterPro"/>
</dbReference>
<proteinExistence type="predicted"/>
<evidence type="ECO:0000256" key="1">
    <source>
        <dbReference type="SAM" id="MobiDB-lite"/>
    </source>
</evidence>
<keyword evidence="3" id="KW-1185">Reference proteome</keyword>
<accession>A0A2U1E9V3</accession>
<sequence length="272" mass="27020">MLRRFRAPVRGRAAAALLAAVVVALLATGLLALVSSVPARSTTPPSTVPPPAASTTPVPSAARPAASSVVGLSAVFDDGSRAVGSGIVLTSTGEVLTCDHLVDQARWVTAWSYATGRSYPATLVGVDRTADAAVIQLHDSPAHPTASGLTPVRRGDPADLLAGDAVTAVSSRGNGAPTVTPGAVTALGRGITLTDSAGGTHRLEGLIEFRAALRHGDSGGALVNEGGEVVGMVVAASRDPDDPLVAAVPLDRATATAGGRAGAEVTSPGGRR</sequence>
<feature type="region of interest" description="Disordered" evidence="1">
    <location>
        <begin position="252"/>
        <end position="272"/>
    </location>
</feature>
<dbReference type="InterPro" id="IPR009003">
    <property type="entry name" value="Peptidase_S1_PA"/>
</dbReference>
<dbReference type="GO" id="GO:0006508">
    <property type="term" value="P:proteolysis"/>
    <property type="evidence" value="ECO:0007669"/>
    <property type="project" value="InterPro"/>
</dbReference>
<dbReference type="Proteomes" id="UP000245639">
    <property type="component" value="Unassembled WGS sequence"/>
</dbReference>